<accession>A0AAX1NA82</accession>
<evidence type="ECO:0000256" key="1">
    <source>
        <dbReference type="SAM" id="Coils"/>
    </source>
</evidence>
<name>A0AAX1NA82_9BACT</name>
<organism evidence="3 4">
    <name type="scientific">Flammeovirga yaeyamensis</name>
    <dbReference type="NCBI Taxonomy" id="367791"/>
    <lineage>
        <taxon>Bacteria</taxon>
        <taxon>Pseudomonadati</taxon>
        <taxon>Bacteroidota</taxon>
        <taxon>Cytophagia</taxon>
        <taxon>Cytophagales</taxon>
        <taxon>Flammeovirgaceae</taxon>
        <taxon>Flammeovirga</taxon>
    </lineage>
</organism>
<dbReference type="KEGG" id="fya:KMW28_26050"/>
<reference evidence="3 4" key="1">
    <citation type="submission" date="2021-05" db="EMBL/GenBank/DDBJ databases">
        <title>Comparative genomic studies on the polysaccharide-degrading batcterial strains of the Flammeovirga genus.</title>
        <authorList>
            <person name="Zewei F."/>
            <person name="Zheng Z."/>
            <person name="Yu L."/>
            <person name="Ruyue G."/>
            <person name="Yanhong M."/>
            <person name="Yuanyuan C."/>
            <person name="Jingyan G."/>
            <person name="Wenjun H."/>
        </authorList>
    </citation>
    <scope>NUCLEOTIDE SEQUENCE [LARGE SCALE GENOMIC DNA]</scope>
    <source>
        <strain evidence="3 4">NBRC:100898</strain>
    </source>
</reference>
<keyword evidence="1" id="KW-0175">Coiled coil</keyword>
<keyword evidence="2" id="KW-0732">Signal</keyword>
<dbReference type="RefSeq" id="WP_169663827.1">
    <property type="nucleotide sequence ID" value="NZ_CP076133.1"/>
</dbReference>
<dbReference type="Proteomes" id="UP000678679">
    <property type="component" value="Chromosome 2"/>
</dbReference>
<sequence>MIWALLFALIFSSSSSTDFAIPNYQKIIDKKVENKKSKKAINKIISEGKSYRKEYQKKAKKQTNLLHLYFVTNKSTEVQFDSIITNILLLKEEYRLTNLNVLRNSQDHINMEEWKLISDEIKGEMEKYLEEEEKSFAKKKEIFEELKVEIEKYIESDHQSVMRKNNIKKAVEEFLEIYQSNYEAISSLLINEQCIIYQYHFDKKNISKTSEEVNNRLSDVLYAYKNLHFKIVDNTSINEWENLQKKLAVPN</sequence>
<protein>
    <submittedName>
        <fullName evidence="3">Uncharacterized protein</fullName>
    </submittedName>
</protein>
<evidence type="ECO:0000313" key="4">
    <source>
        <dbReference type="Proteomes" id="UP000678679"/>
    </source>
</evidence>
<dbReference type="AlphaFoldDB" id="A0AAX1NA82"/>
<feature type="chain" id="PRO_5043836108" evidence="2">
    <location>
        <begin position="21"/>
        <end position="251"/>
    </location>
</feature>
<proteinExistence type="predicted"/>
<gene>
    <name evidence="3" type="ORF">KMW28_26050</name>
</gene>
<keyword evidence="4" id="KW-1185">Reference proteome</keyword>
<feature type="signal peptide" evidence="2">
    <location>
        <begin position="1"/>
        <end position="20"/>
    </location>
</feature>
<dbReference type="EMBL" id="CP076133">
    <property type="protein sequence ID" value="QWG04360.1"/>
    <property type="molecule type" value="Genomic_DNA"/>
</dbReference>
<evidence type="ECO:0000256" key="2">
    <source>
        <dbReference type="SAM" id="SignalP"/>
    </source>
</evidence>
<evidence type="ECO:0000313" key="3">
    <source>
        <dbReference type="EMBL" id="QWG04360.1"/>
    </source>
</evidence>
<feature type="coiled-coil region" evidence="1">
    <location>
        <begin position="111"/>
        <end position="149"/>
    </location>
</feature>